<proteinExistence type="inferred from homology"/>
<dbReference type="Proteomes" id="UP000748531">
    <property type="component" value="Unassembled WGS sequence"/>
</dbReference>
<evidence type="ECO:0000256" key="1">
    <source>
        <dbReference type="ARBA" id="ARBA00009636"/>
    </source>
</evidence>
<protein>
    <submittedName>
        <fullName evidence="5">Uncharacterized protein</fullName>
    </submittedName>
</protein>
<accession>A0A8J4WNV7</accession>
<dbReference type="Gene3D" id="1.10.287.600">
    <property type="entry name" value="Helix hairpin bin"/>
    <property type="match status" value="1"/>
</dbReference>
<feature type="non-terminal residue" evidence="5">
    <location>
        <position position="181"/>
    </location>
</feature>
<dbReference type="SUPFAM" id="SSF55307">
    <property type="entry name" value="Tubulin C-terminal domain-like"/>
    <property type="match status" value="1"/>
</dbReference>
<dbReference type="EMBL" id="LUCH01005929">
    <property type="protein sequence ID" value="KAF5397675.1"/>
    <property type="molecule type" value="Genomic_DNA"/>
</dbReference>
<evidence type="ECO:0000256" key="4">
    <source>
        <dbReference type="ARBA" id="ARBA00023134"/>
    </source>
</evidence>
<comment type="caution">
    <text evidence="5">The sequence shown here is derived from an EMBL/GenBank/DDBJ whole genome shotgun (WGS) entry which is preliminary data.</text>
</comment>
<evidence type="ECO:0000313" key="5">
    <source>
        <dbReference type="EMBL" id="KAF5397675.1"/>
    </source>
</evidence>
<gene>
    <name evidence="5" type="ORF">PHET_09533</name>
</gene>
<keyword evidence="3" id="KW-0547">Nucleotide-binding</keyword>
<keyword evidence="6" id="KW-1185">Reference proteome</keyword>
<dbReference type="GO" id="GO:0005874">
    <property type="term" value="C:microtubule"/>
    <property type="evidence" value="ECO:0007669"/>
    <property type="project" value="UniProtKB-KW"/>
</dbReference>
<name>A0A8J4WNV7_9TREM</name>
<keyword evidence="2" id="KW-0493">Microtubule</keyword>
<dbReference type="InterPro" id="IPR023123">
    <property type="entry name" value="Tubulin_C"/>
</dbReference>
<evidence type="ECO:0000256" key="3">
    <source>
        <dbReference type="ARBA" id="ARBA00022741"/>
    </source>
</evidence>
<reference evidence="5" key="1">
    <citation type="submission" date="2019-05" db="EMBL/GenBank/DDBJ databases">
        <title>Annotation for the trematode Paragonimus heterotremus.</title>
        <authorList>
            <person name="Choi Y.-J."/>
        </authorList>
    </citation>
    <scope>NUCLEOTIDE SEQUENCE</scope>
    <source>
        <strain evidence="5">LC</strain>
    </source>
</reference>
<sequence>RHRIYNRASESDWDRLHLALPTKLRQCPIDATWNLERPGRRTGCRPLGTLAAVLIYHGPLTTSSPNVSAADASGLYGSLSGTNVDAVKSLYEYMRPVKWHDDPFKQWYDITPNSRNKSITLAFNSCCITEDLNCLIWRAQARRKAGAFLHWYRKFGCTEDTFEAAFEQMTHVVKDYRDLER</sequence>
<dbReference type="AlphaFoldDB" id="A0A8J4WNV7"/>
<keyword evidence="4" id="KW-0342">GTP-binding</keyword>
<evidence type="ECO:0000313" key="6">
    <source>
        <dbReference type="Proteomes" id="UP000748531"/>
    </source>
</evidence>
<dbReference type="OrthoDB" id="2588702at2759"/>
<dbReference type="GO" id="GO:0005525">
    <property type="term" value="F:GTP binding"/>
    <property type="evidence" value="ECO:0007669"/>
    <property type="project" value="UniProtKB-KW"/>
</dbReference>
<organism evidence="5 6">
    <name type="scientific">Paragonimus heterotremus</name>
    <dbReference type="NCBI Taxonomy" id="100268"/>
    <lineage>
        <taxon>Eukaryota</taxon>
        <taxon>Metazoa</taxon>
        <taxon>Spiralia</taxon>
        <taxon>Lophotrochozoa</taxon>
        <taxon>Platyhelminthes</taxon>
        <taxon>Trematoda</taxon>
        <taxon>Digenea</taxon>
        <taxon>Plagiorchiida</taxon>
        <taxon>Troglotremata</taxon>
        <taxon>Troglotrematidae</taxon>
        <taxon>Paragonimus</taxon>
    </lineage>
</organism>
<dbReference type="InterPro" id="IPR008280">
    <property type="entry name" value="Tub_FtsZ_C"/>
</dbReference>
<evidence type="ECO:0000256" key="2">
    <source>
        <dbReference type="ARBA" id="ARBA00022701"/>
    </source>
</evidence>
<comment type="similarity">
    <text evidence="1">Belongs to the tubulin family.</text>
</comment>